<evidence type="ECO:0000256" key="1">
    <source>
        <dbReference type="SAM" id="Phobius"/>
    </source>
</evidence>
<dbReference type="Proteomes" id="UP000254282">
    <property type="component" value="Unassembled WGS sequence"/>
</dbReference>
<feature type="transmembrane region" description="Helical" evidence="1">
    <location>
        <begin position="7"/>
        <end position="30"/>
    </location>
</feature>
<evidence type="ECO:0000313" key="3">
    <source>
        <dbReference type="Proteomes" id="UP000254282"/>
    </source>
</evidence>
<dbReference type="AlphaFoldDB" id="A0A381FMT4"/>
<organism evidence="2 3">
    <name type="scientific">Chryseobacterium indoltheticum</name>
    <dbReference type="NCBI Taxonomy" id="254"/>
    <lineage>
        <taxon>Bacteria</taxon>
        <taxon>Pseudomonadati</taxon>
        <taxon>Bacteroidota</taxon>
        <taxon>Flavobacteriia</taxon>
        <taxon>Flavobacteriales</taxon>
        <taxon>Weeksellaceae</taxon>
        <taxon>Chryseobacterium group</taxon>
        <taxon>Chryseobacterium</taxon>
    </lineage>
</organism>
<keyword evidence="1" id="KW-0812">Transmembrane</keyword>
<reference evidence="2 3" key="1">
    <citation type="submission" date="2018-06" db="EMBL/GenBank/DDBJ databases">
        <authorList>
            <consortium name="Pathogen Informatics"/>
            <person name="Doyle S."/>
        </authorList>
    </citation>
    <scope>NUCLEOTIDE SEQUENCE [LARGE SCALE GENOMIC DNA]</scope>
    <source>
        <strain evidence="2 3">NCTC13532</strain>
    </source>
</reference>
<name>A0A381FMT4_9FLAO</name>
<keyword evidence="1" id="KW-1133">Transmembrane helix</keyword>
<sequence length="62" mass="7382">MKSNRRTIYYIIFIVIFGIILLADICFKIFDNGIRQYLSFLTGFLFLLMVIIEVKKKNELCK</sequence>
<dbReference type="EMBL" id="UFVR01000004">
    <property type="protein sequence ID" value="SUX47784.1"/>
    <property type="molecule type" value="Genomic_DNA"/>
</dbReference>
<gene>
    <name evidence="2" type="ORF">NCTC13532_03367</name>
</gene>
<protein>
    <submittedName>
        <fullName evidence="2">Uncharacterized protein</fullName>
    </submittedName>
</protein>
<evidence type="ECO:0000313" key="2">
    <source>
        <dbReference type="EMBL" id="SUX47784.1"/>
    </source>
</evidence>
<proteinExistence type="predicted"/>
<accession>A0A381FMT4</accession>
<keyword evidence="1" id="KW-0472">Membrane</keyword>
<feature type="transmembrane region" description="Helical" evidence="1">
    <location>
        <begin position="36"/>
        <end position="54"/>
    </location>
</feature>